<gene>
    <name evidence="7" type="ORF">S12H4_56527</name>
</gene>
<protein>
    <recommendedName>
        <fullName evidence="6">NADH:quinone oxidoreductase/Mrp antiporter transmembrane domain-containing protein</fullName>
    </recommendedName>
</protein>
<dbReference type="Pfam" id="PF00361">
    <property type="entry name" value="Proton_antipo_M"/>
    <property type="match status" value="1"/>
</dbReference>
<feature type="transmembrane region" description="Helical" evidence="5">
    <location>
        <begin position="55"/>
        <end position="76"/>
    </location>
</feature>
<evidence type="ECO:0000256" key="3">
    <source>
        <dbReference type="ARBA" id="ARBA00022989"/>
    </source>
</evidence>
<reference evidence="7" key="1">
    <citation type="journal article" date="2014" name="Front. Microbiol.">
        <title>High frequency of phylogenetically diverse reductive dehalogenase-homologous genes in deep subseafloor sedimentary metagenomes.</title>
        <authorList>
            <person name="Kawai M."/>
            <person name="Futagami T."/>
            <person name="Toyoda A."/>
            <person name="Takaki Y."/>
            <person name="Nishi S."/>
            <person name="Hori S."/>
            <person name="Arai W."/>
            <person name="Tsubouchi T."/>
            <person name="Morono Y."/>
            <person name="Uchiyama I."/>
            <person name="Ito T."/>
            <person name="Fujiyama A."/>
            <person name="Inagaki F."/>
            <person name="Takami H."/>
        </authorList>
    </citation>
    <scope>NUCLEOTIDE SEQUENCE</scope>
    <source>
        <strain evidence="7">Expedition CK06-06</strain>
    </source>
</reference>
<dbReference type="AlphaFoldDB" id="X1UJT8"/>
<comment type="subcellular location">
    <subcellularLocation>
        <location evidence="1">Membrane</location>
        <topology evidence="1">Multi-pass membrane protein</topology>
    </subcellularLocation>
</comment>
<keyword evidence="2 5" id="KW-0812">Transmembrane</keyword>
<evidence type="ECO:0000256" key="4">
    <source>
        <dbReference type="ARBA" id="ARBA00023136"/>
    </source>
</evidence>
<feature type="transmembrane region" description="Helical" evidence="5">
    <location>
        <begin position="152"/>
        <end position="173"/>
    </location>
</feature>
<dbReference type="EMBL" id="BARW01036418">
    <property type="protein sequence ID" value="GAJ17723.1"/>
    <property type="molecule type" value="Genomic_DNA"/>
</dbReference>
<keyword evidence="3 5" id="KW-1133">Transmembrane helix</keyword>
<evidence type="ECO:0000256" key="1">
    <source>
        <dbReference type="ARBA" id="ARBA00004141"/>
    </source>
</evidence>
<evidence type="ECO:0000313" key="7">
    <source>
        <dbReference type="EMBL" id="GAJ17723.1"/>
    </source>
</evidence>
<dbReference type="GO" id="GO:0016020">
    <property type="term" value="C:membrane"/>
    <property type="evidence" value="ECO:0007669"/>
    <property type="project" value="UniProtKB-SubCell"/>
</dbReference>
<organism evidence="7">
    <name type="scientific">marine sediment metagenome</name>
    <dbReference type="NCBI Taxonomy" id="412755"/>
    <lineage>
        <taxon>unclassified sequences</taxon>
        <taxon>metagenomes</taxon>
        <taxon>ecological metagenomes</taxon>
    </lineage>
</organism>
<accession>X1UJT8</accession>
<proteinExistence type="predicted"/>
<feature type="non-terminal residue" evidence="7">
    <location>
        <position position="1"/>
    </location>
</feature>
<keyword evidence="4 5" id="KW-0472">Membrane</keyword>
<feature type="transmembrane region" description="Helical" evidence="5">
    <location>
        <begin position="108"/>
        <end position="131"/>
    </location>
</feature>
<sequence>TPDVYEGAPTTITAFLSVAPKAAGFAVVIRFFHIVFGDSGALQAGSWLTQTELPWAQILALLAVITMTLGNVVAIQQDNLKRMLAYSSIAHAGYILMVLPLLSSDSIYAVMLYLFVYVLMNLGAFFVIIAVKNMTGGETFSDFEGIGWKMPIVGFVMTVFMFSLTGLPPKIIFPITMPKLVATTTCHNGIVGGRINGINQPVTKNPSSTSCLR</sequence>
<feature type="transmembrane region" description="Helical" evidence="5">
    <location>
        <begin position="83"/>
        <end position="102"/>
    </location>
</feature>
<feature type="transmembrane region" description="Helical" evidence="5">
    <location>
        <begin position="12"/>
        <end position="35"/>
    </location>
</feature>
<evidence type="ECO:0000256" key="2">
    <source>
        <dbReference type="ARBA" id="ARBA00022692"/>
    </source>
</evidence>
<evidence type="ECO:0000259" key="6">
    <source>
        <dbReference type="Pfam" id="PF00361"/>
    </source>
</evidence>
<dbReference type="InterPro" id="IPR001750">
    <property type="entry name" value="ND/Mrp_TM"/>
</dbReference>
<comment type="caution">
    <text evidence="7">The sequence shown here is derived from an EMBL/GenBank/DDBJ whole genome shotgun (WGS) entry which is preliminary data.</text>
</comment>
<evidence type="ECO:0000256" key="5">
    <source>
        <dbReference type="SAM" id="Phobius"/>
    </source>
</evidence>
<dbReference type="PANTHER" id="PTHR22773">
    <property type="entry name" value="NADH DEHYDROGENASE"/>
    <property type="match status" value="1"/>
</dbReference>
<name>X1UJT8_9ZZZZ</name>
<feature type="non-terminal residue" evidence="7">
    <location>
        <position position="213"/>
    </location>
</feature>
<feature type="domain" description="NADH:quinone oxidoreductase/Mrp antiporter transmembrane" evidence="6">
    <location>
        <begin position="1"/>
        <end position="183"/>
    </location>
</feature>